<protein>
    <submittedName>
        <fullName evidence="5">Uncharacterized protein LOC102800802</fullName>
    </submittedName>
</protein>
<dbReference type="CDD" id="cd02440">
    <property type="entry name" value="AdoMet_MTases"/>
    <property type="match status" value="1"/>
</dbReference>
<keyword evidence="1" id="KW-0489">Methyltransferase</keyword>
<organism evidence="4 5">
    <name type="scientific">Saccoglossus kowalevskii</name>
    <name type="common">Acorn worm</name>
    <dbReference type="NCBI Taxonomy" id="10224"/>
    <lineage>
        <taxon>Eukaryota</taxon>
        <taxon>Metazoa</taxon>
        <taxon>Hemichordata</taxon>
        <taxon>Enteropneusta</taxon>
        <taxon>Harrimaniidae</taxon>
        <taxon>Saccoglossus</taxon>
    </lineage>
</organism>
<evidence type="ECO:0000256" key="2">
    <source>
        <dbReference type="ARBA" id="ARBA00022679"/>
    </source>
</evidence>
<dbReference type="InterPro" id="IPR041698">
    <property type="entry name" value="Methyltransf_25"/>
</dbReference>
<evidence type="ECO:0000256" key="1">
    <source>
        <dbReference type="ARBA" id="ARBA00022603"/>
    </source>
</evidence>
<keyword evidence="2" id="KW-0808">Transferase</keyword>
<dbReference type="Gene3D" id="3.40.50.150">
    <property type="entry name" value="Vaccinia Virus protein VP39"/>
    <property type="match status" value="1"/>
</dbReference>
<dbReference type="RefSeq" id="XP_006813247.1">
    <property type="nucleotide sequence ID" value="XM_006813184.1"/>
</dbReference>
<dbReference type="InterPro" id="IPR029063">
    <property type="entry name" value="SAM-dependent_MTases_sf"/>
</dbReference>
<evidence type="ECO:0000313" key="5">
    <source>
        <dbReference type="RefSeq" id="XP_006813247.1"/>
    </source>
</evidence>
<proteinExistence type="predicted"/>
<dbReference type="GeneID" id="102800802"/>
<keyword evidence="4" id="KW-1185">Reference proteome</keyword>
<feature type="domain" description="Methyltransferase" evidence="3">
    <location>
        <begin position="37"/>
        <end position="134"/>
    </location>
</feature>
<accession>A0ABM0LZQ6</accession>
<dbReference type="Pfam" id="PF13649">
    <property type="entry name" value="Methyltransf_25"/>
    <property type="match status" value="1"/>
</dbReference>
<reference evidence="5" key="1">
    <citation type="submission" date="2025-08" db="UniProtKB">
        <authorList>
            <consortium name="RefSeq"/>
        </authorList>
    </citation>
    <scope>IDENTIFICATION</scope>
    <source>
        <tissue evidence="5">Testes</tissue>
    </source>
</reference>
<evidence type="ECO:0000313" key="4">
    <source>
        <dbReference type="Proteomes" id="UP000694865"/>
    </source>
</evidence>
<sequence length="240" mass="27367">MNYSKVDSYSKHRHVQHNAALQTLSLLDGHWRDGDVVLDVGCGTGDETKMIAEMDNVSSVIDVDVLTQMIEYAKKHNKITGKMEYLHADVCTLVEDHPQLCNRFTKVVSFFCFHRFENQKDALKNVYACLSDGGECAIHVVYKSAAKDTNKQMNRHEKWKHQLQGFNDGLYMFPGSPEEFAESVRECGFTEVKCYSGDMTIIYSAEQMKGNSMNTLSYFDNISNTTREFLLIRSYDVHAA</sequence>
<evidence type="ECO:0000259" key="3">
    <source>
        <dbReference type="Pfam" id="PF13649"/>
    </source>
</evidence>
<gene>
    <name evidence="5" type="primary">LOC102800802</name>
</gene>
<dbReference type="PANTHER" id="PTHR43861:SF1">
    <property type="entry name" value="TRANS-ACONITATE 2-METHYLTRANSFERASE"/>
    <property type="match status" value="1"/>
</dbReference>
<dbReference type="PANTHER" id="PTHR43861">
    <property type="entry name" value="TRANS-ACONITATE 2-METHYLTRANSFERASE-RELATED"/>
    <property type="match status" value="1"/>
</dbReference>
<name>A0ABM0LZQ6_SACKO</name>
<dbReference type="Proteomes" id="UP000694865">
    <property type="component" value="Unplaced"/>
</dbReference>
<dbReference type="SUPFAM" id="SSF53335">
    <property type="entry name" value="S-adenosyl-L-methionine-dependent methyltransferases"/>
    <property type="match status" value="1"/>
</dbReference>